<dbReference type="AlphaFoldDB" id="A0AAV9XLN1"/>
<feature type="region of interest" description="Disordered" evidence="4">
    <location>
        <begin position="1"/>
        <end position="64"/>
    </location>
</feature>
<dbReference type="SUPFAM" id="SSF48403">
    <property type="entry name" value="Ankyrin repeat"/>
    <property type="match status" value="1"/>
</dbReference>
<name>A0AAV9XLN1_9PEZI</name>
<feature type="repeat" description="ANK" evidence="3">
    <location>
        <begin position="241"/>
        <end position="274"/>
    </location>
</feature>
<feature type="compositionally biased region" description="Polar residues" evidence="4">
    <location>
        <begin position="43"/>
        <end position="64"/>
    </location>
</feature>
<sequence length="407" mass="45024">MSIQKQMENFDRRSYQYGRPRESGTAERYSSTSQDNAAYGSPVSPQENASRAQNNLEHSSRDTSALPSFENLSLNQRQSNVGQEHLDASDYYRFAFKQETASRASQETASKAYQETTTRNREKCKICQTSICVMDSGSIEAERLKTTIAKMKAARSKAQMSLIGMEYMESYIEAYDTQWNLDVSSVRANFKENFTVTNGVLFPPGTQSWSPLKPFCSLGKTELVAIFIHEGADVNATSAPGGTRPLSQAVTWLGNEDIVEILLAAGADPNAANSTGLTALHFAVASGNFKVVKMLIEAGADVDAEATDFNGIHSLPIFHMLRESQITAYNKIIKLLIESGANTDLKSTTSWTPLQYICICGSADLARRLIELGVPKEPLDLLRIKAGGEWAFSGYYKDWERRLQEPI</sequence>
<feature type="compositionally biased region" description="Basic and acidic residues" evidence="4">
    <location>
        <begin position="8"/>
        <end position="25"/>
    </location>
</feature>
<evidence type="ECO:0000256" key="4">
    <source>
        <dbReference type="SAM" id="MobiDB-lite"/>
    </source>
</evidence>
<proteinExistence type="predicted"/>
<evidence type="ECO:0000256" key="3">
    <source>
        <dbReference type="PROSITE-ProRule" id="PRU00023"/>
    </source>
</evidence>
<keyword evidence="2 3" id="KW-0040">ANK repeat</keyword>
<keyword evidence="6" id="KW-1185">Reference proteome</keyword>
<dbReference type="GO" id="GO:0071356">
    <property type="term" value="P:cellular response to tumor necrosis factor"/>
    <property type="evidence" value="ECO:0007669"/>
    <property type="project" value="TreeGrafter"/>
</dbReference>
<gene>
    <name evidence="5" type="ORF">TWF694_007616</name>
</gene>
<dbReference type="SMART" id="SM00248">
    <property type="entry name" value="ANK"/>
    <property type="match status" value="5"/>
</dbReference>
<dbReference type="PRINTS" id="PR01415">
    <property type="entry name" value="ANKYRIN"/>
</dbReference>
<accession>A0AAV9XLN1</accession>
<dbReference type="EMBL" id="JAVHJO010000003">
    <property type="protein sequence ID" value="KAK6541837.1"/>
    <property type="molecule type" value="Genomic_DNA"/>
</dbReference>
<evidence type="ECO:0000313" key="6">
    <source>
        <dbReference type="Proteomes" id="UP001365542"/>
    </source>
</evidence>
<comment type="caution">
    <text evidence="5">The sequence shown here is derived from an EMBL/GenBank/DDBJ whole genome shotgun (WGS) entry which is preliminary data.</text>
</comment>
<dbReference type="PROSITE" id="PS50088">
    <property type="entry name" value="ANK_REPEAT"/>
    <property type="match status" value="2"/>
</dbReference>
<evidence type="ECO:0000256" key="2">
    <source>
        <dbReference type="ARBA" id="ARBA00023043"/>
    </source>
</evidence>
<dbReference type="InterPro" id="IPR036770">
    <property type="entry name" value="Ankyrin_rpt-contain_sf"/>
</dbReference>
<dbReference type="GO" id="GO:0005829">
    <property type="term" value="C:cytosol"/>
    <property type="evidence" value="ECO:0007669"/>
    <property type="project" value="TreeGrafter"/>
</dbReference>
<evidence type="ECO:0000256" key="1">
    <source>
        <dbReference type="ARBA" id="ARBA00022737"/>
    </source>
</evidence>
<evidence type="ECO:0000313" key="5">
    <source>
        <dbReference type="EMBL" id="KAK6541837.1"/>
    </source>
</evidence>
<reference evidence="5 6" key="1">
    <citation type="submission" date="2019-10" db="EMBL/GenBank/DDBJ databases">
        <authorList>
            <person name="Palmer J.M."/>
        </authorList>
    </citation>
    <scope>NUCLEOTIDE SEQUENCE [LARGE SCALE GENOMIC DNA]</scope>
    <source>
        <strain evidence="5 6">TWF694</strain>
    </source>
</reference>
<dbReference type="Pfam" id="PF12796">
    <property type="entry name" value="Ank_2"/>
    <property type="match status" value="1"/>
</dbReference>
<dbReference type="Gene3D" id="1.25.40.20">
    <property type="entry name" value="Ankyrin repeat-containing domain"/>
    <property type="match status" value="1"/>
</dbReference>
<dbReference type="GO" id="GO:0051059">
    <property type="term" value="F:NF-kappaB binding"/>
    <property type="evidence" value="ECO:0007669"/>
    <property type="project" value="TreeGrafter"/>
</dbReference>
<dbReference type="PROSITE" id="PS50297">
    <property type="entry name" value="ANK_REP_REGION"/>
    <property type="match status" value="1"/>
</dbReference>
<protein>
    <recommendedName>
        <fullName evidence="7">Ankyrin</fullName>
    </recommendedName>
</protein>
<dbReference type="InterPro" id="IPR002110">
    <property type="entry name" value="Ankyrin_rpt"/>
</dbReference>
<dbReference type="InterPro" id="IPR051070">
    <property type="entry name" value="NF-kappa-B_inhibitor"/>
</dbReference>
<dbReference type="Proteomes" id="UP001365542">
    <property type="component" value="Unassembled WGS sequence"/>
</dbReference>
<organism evidence="5 6">
    <name type="scientific">Orbilia ellipsospora</name>
    <dbReference type="NCBI Taxonomy" id="2528407"/>
    <lineage>
        <taxon>Eukaryota</taxon>
        <taxon>Fungi</taxon>
        <taxon>Dikarya</taxon>
        <taxon>Ascomycota</taxon>
        <taxon>Pezizomycotina</taxon>
        <taxon>Orbiliomycetes</taxon>
        <taxon>Orbiliales</taxon>
        <taxon>Orbiliaceae</taxon>
        <taxon>Orbilia</taxon>
    </lineage>
</organism>
<feature type="repeat" description="ANK" evidence="3">
    <location>
        <begin position="275"/>
        <end position="307"/>
    </location>
</feature>
<dbReference type="PANTHER" id="PTHR46680">
    <property type="entry name" value="NF-KAPPA-B INHIBITOR ALPHA"/>
    <property type="match status" value="1"/>
</dbReference>
<dbReference type="PANTHER" id="PTHR46680:SF3">
    <property type="entry name" value="NF-KAPPA-B INHIBITOR CACTUS"/>
    <property type="match status" value="1"/>
</dbReference>
<keyword evidence="1" id="KW-0677">Repeat</keyword>
<evidence type="ECO:0008006" key="7">
    <source>
        <dbReference type="Google" id="ProtNLM"/>
    </source>
</evidence>